<dbReference type="InterPro" id="IPR002347">
    <property type="entry name" value="SDR_fam"/>
</dbReference>
<accession>A0ABW3Y8B0</accession>
<dbReference type="GO" id="GO:0016491">
    <property type="term" value="F:oxidoreductase activity"/>
    <property type="evidence" value="ECO:0007669"/>
    <property type="project" value="UniProtKB-KW"/>
</dbReference>
<dbReference type="PANTHER" id="PTHR43658:SF8">
    <property type="entry name" value="17-BETA-HYDROXYSTEROID DEHYDROGENASE 14-RELATED"/>
    <property type="match status" value="1"/>
</dbReference>
<reference evidence="4" key="1">
    <citation type="journal article" date="2019" name="Int. J. Syst. Evol. Microbiol.">
        <title>The Global Catalogue of Microorganisms (GCM) 10K type strain sequencing project: providing services to taxonomists for standard genome sequencing and annotation.</title>
        <authorList>
            <consortium name="The Broad Institute Genomics Platform"/>
            <consortium name="The Broad Institute Genome Sequencing Center for Infectious Disease"/>
            <person name="Wu L."/>
            <person name="Ma J."/>
        </authorList>
    </citation>
    <scope>NUCLEOTIDE SEQUENCE [LARGE SCALE GENOMIC DNA]</scope>
    <source>
        <strain evidence="4">JCM 31037</strain>
    </source>
</reference>
<comment type="caution">
    <text evidence="3">The sequence shown here is derived from an EMBL/GenBank/DDBJ whole genome shotgun (WGS) entry which is preliminary data.</text>
</comment>
<gene>
    <name evidence="3" type="ORF">ACFQ4H_00755</name>
</gene>
<dbReference type="InterPro" id="IPR036291">
    <property type="entry name" value="NAD(P)-bd_dom_sf"/>
</dbReference>
<name>A0ABW3Y8B0_9ACTN</name>
<dbReference type="Gene3D" id="3.40.50.720">
    <property type="entry name" value="NAD(P)-binding Rossmann-like Domain"/>
    <property type="match status" value="1"/>
</dbReference>
<organism evidence="3 4">
    <name type="scientific">Micromonospora sonneratiae</name>
    <dbReference type="NCBI Taxonomy" id="1184706"/>
    <lineage>
        <taxon>Bacteria</taxon>
        <taxon>Bacillati</taxon>
        <taxon>Actinomycetota</taxon>
        <taxon>Actinomycetes</taxon>
        <taxon>Micromonosporales</taxon>
        <taxon>Micromonosporaceae</taxon>
        <taxon>Micromonospora</taxon>
    </lineage>
</organism>
<dbReference type="CDD" id="cd05233">
    <property type="entry name" value="SDR_c"/>
    <property type="match status" value="1"/>
</dbReference>
<comment type="similarity">
    <text evidence="1">Belongs to the short-chain dehydrogenases/reductases (SDR) family.</text>
</comment>
<protein>
    <submittedName>
        <fullName evidence="3">SDR family NAD(P)-dependent oxidoreductase</fullName>
        <ecNumber evidence="3">1.1.1.-</ecNumber>
    </submittedName>
</protein>
<dbReference type="PANTHER" id="PTHR43658">
    <property type="entry name" value="SHORT-CHAIN DEHYDROGENASE/REDUCTASE"/>
    <property type="match status" value="1"/>
</dbReference>
<evidence type="ECO:0000313" key="3">
    <source>
        <dbReference type="EMBL" id="MFD1319610.1"/>
    </source>
</evidence>
<evidence type="ECO:0000256" key="2">
    <source>
        <dbReference type="ARBA" id="ARBA00023002"/>
    </source>
</evidence>
<dbReference type="SUPFAM" id="SSF51735">
    <property type="entry name" value="NAD(P)-binding Rossmann-fold domains"/>
    <property type="match status" value="1"/>
</dbReference>
<dbReference type="EC" id="1.1.1.-" evidence="3"/>
<dbReference type="Pfam" id="PF13561">
    <property type="entry name" value="adh_short_C2"/>
    <property type="match status" value="1"/>
</dbReference>
<evidence type="ECO:0000256" key="1">
    <source>
        <dbReference type="ARBA" id="ARBA00006484"/>
    </source>
</evidence>
<dbReference type="InterPro" id="IPR020904">
    <property type="entry name" value="Sc_DH/Rdtase_CS"/>
</dbReference>
<dbReference type="Proteomes" id="UP001597260">
    <property type="component" value="Unassembled WGS sequence"/>
</dbReference>
<dbReference type="PRINTS" id="PR00080">
    <property type="entry name" value="SDRFAMILY"/>
</dbReference>
<evidence type="ECO:0000313" key="4">
    <source>
        <dbReference type="Proteomes" id="UP001597260"/>
    </source>
</evidence>
<proteinExistence type="inferred from homology"/>
<keyword evidence="2 3" id="KW-0560">Oxidoreductase</keyword>
<sequence length="250" mass="25519">MTSAVVTTGRYPGRVALVTGAASGLGRATARRLADEGARVACLDVTEDDAGLGPAGLAVPADVRDERAVRAAVTRAVQWGGRLDLVVTAAGVASFGHTTDVALDEWERLLAVNLTGTFLVARETLPHLTKTKGALVTVSSLAGVRGYRYSAAYSAAKGGVVALTRALAVEYAPVGVRVACVCPGSIDTPLTRELTPVPDADPRLLAHGRALVDPPVSQPEEIAAAIAYLGSAEARFATGAVLRLDGGAGV</sequence>
<dbReference type="RefSeq" id="WP_377565652.1">
    <property type="nucleotide sequence ID" value="NZ_JBHTMP010000001.1"/>
</dbReference>
<dbReference type="PRINTS" id="PR00081">
    <property type="entry name" value="GDHRDH"/>
</dbReference>
<keyword evidence="4" id="KW-1185">Reference proteome</keyword>
<dbReference type="EMBL" id="JBHTMP010000001">
    <property type="protein sequence ID" value="MFD1319610.1"/>
    <property type="molecule type" value="Genomic_DNA"/>
</dbReference>
<dbReference type="PROSITE" id="PS00061">
    <property type="entry name" value="ADH_SHORT"/>
    <property type="match status" value="1"/>
</dbReference>